<dbReference type="InterPro" id="IPR011697">
    <property type="entry name" value="Peptidase_C26"/>
</dbReference>
<dbReference type="Pfam" id="PF07722">
    <property type="entry name" value="Peptidase_C26"/>
    <property type="match status" value="1"/>
</dbReference>
<protein>
    <recommendedName>
        <fullName evidence="3">Peptidase C26</fullName>
    </recommendedName>
</protein>
<dbReference type="PANTHER" id="PTHR43235:SF1">
    <property type="entry name" value="GLUTAMINE AMIDOTRANSFERASE PB2B2.05-RELATED"/>
    <property type="match status" value="1"/>
</dbReference>
<proteinExistence type="predicted"/>
<dbReference type="InterPro" id="IPR044668">
    <property type="entry name" value="PuuD-like"/>
</dbReference>
<reference evidence="1 2" key="1">
    <citation type="journal article" date="2021" name="Int. J. Syst. Evol. Microbiol.">
        <title>Reticulibacter mediterranei gen. nov., sp. nov., within the new family Reticulibacteraceae fam. nov., and Ktedonospora formicarum gen. nov., sp. nov., Ktedonobacter robiniae sp. nov., Dictyobacter formicarum sp. nov. and Dictyobacter arantiisoli sp. nov., belonging to the class Ktedonobacteria.</title>
        <authorList>
            <person name="Yabe S."/>
            <person name="Zheng Y."/>
            <person name="Wang C.M."/>
            <person name="Sakai Y."/>
            <person name="Abe K."/>
            <person name="Yokota A."/>
            <person name="Donadio S."/>
            <person name="Cavaletti L."/>
            <person name="Monciardini P."/>
        </authorList>
    </citation>
    <scope>NUCLEOTIDE SEQUENCE [LARGE SCALE GENOMIC DNA]</scope>
    <source>
        <strain evidence="1 2">SOSP1-30</strain>
    </source>
</reference>
<dbReference type="SUPFAM" id="SSF52317">
    <property type="entry name" value="Class I glutamine amidotransferase-like"/>
    <property type="match status" value="1"/>
</dbReference>
<sequence>MLGKTNPLLDALELELVRWVVRDNLPTLGICRGMQILNVGLGGTLYQDLEAQYPESLKHANWELPRNQVVHRVKVLEESRMGSLLGKYDLGVNSLHHQAVKRPGSGVILSGYTQDGVAELLEVPDHHFLVAIQCHPEEIWQDEPAWKHLFTTFLQACSTPHRKQIHPIKTMLTVSAKSA</sequence>
<accession>A0ABQ3UP13</accession>
<organism evidence="1 2">
    <name type="scientific">Ktedonobacter robiniae</name>
    <dbReference type="NCBI Taxonomy" id="2778365"/>
    <lineage>
        <taxon>Bacteria</taxon>
        <taxon>Bacillati</taxon>
        <taxon>Chloroflexota</taxon>
        <taxon>Ktedonobacteria</taxon>
        <taxon>Ktedonobacterales</taxon>
        <taxon>Ktedonobacteraceae</taxon>
        <taxon>Ktedonobacter</taxon>
    </lineage>
</organism>
<dbReference type="Gene3D" id="3.40.50.880">
    <property type="match status" value="1"/>
</dbReference>
<evidence type="ECO:0000313" key="2">
    <source>
        <dbReference type="Proteomes" id="UP000654345"/>
    </source>
</evidence>
<dbReference type="EMBL" id="BNJG01000001">
    <property type="protein sequence ID" value="GHO54443.1"/>
    <property type="molecule type" value="Genomic_DNA"/>
</dbReference>
<keyword evidence="2" id="KW-1185">Reference proteome</keyword>
<evidence type="ECO:0008006" key="3">
    <source>
        <dbReference type="Google" id="ProtNLM"/>
    </source>
</evidence>
<dbReference type="PANTHER" id="PTHR43235">
    <property type="entry name" value="GLUTAMINE AMIDOTRANSFERASE PB2B2.05-RELATED"/>
    <property type="match status" value="1"/>
</dbReference>
<evidence type="ECO:0000313" key="1">
    <source>
        <dbReference type="EMBL" id="GHO54443.1"/>
    </source>
</evidence>
<name>A0ABQ3UP13_9CHLR</name>
<gene>
    <name evidence="1" type="ORF">KSB_29180</name>
</gene>
<dbReference type="PROSITE" id="PS51273">
    <property type="entry name" value="GATASE_TYPE_1"/>
    <property type="match status" value="1"/>
</dbReference>
<dbReference type="InterPro" id="IPR029062">
    <property type="entry name" value="Class_I_gatase-like"/>
</dbReference>
<comment type="caution">
    <text evidence="1">The sequence shown here is derived from an EMBL/GenBank/DDBJ whole genome shotgun (WGS) entry which is preliminary data.</text>
</comment>
<dbReference type="Proteomes" id="UP000654345">
    <property type="component" value="Unassembled WGS sequence"/>
</dbReference>